<sequence>MSAPAPLRAATVAGAALAVIFIILSAVVGGINAWRSHSASSYDTQAEQAQSEKAAVDQQIADAKTRLDAANVHKDAKAWCDSITRERAASIRDAIKSYDSATQAVKDAIHEECAPKETYANAQRAGAEAAFSPGVPECTTDQVTTTINGTITLSSTSAISSLGPLELTISGYTLDKGTTLSPSSPYQGTTTVTLTPGTPATFTISVPYDPAMTDKTECGFSMTSWWPTSL</sequence>
<gene>
    <name evidence="2" type="ORF">CYJ22_08970</name>
</gene>
<dbReference type="RefSeq" id="WP_007587998.1">
    <property type="nucleotide sequence ID" value="NZ_PKKM01000013.1"/>
</dbReference>
<evidence type="ECO:0000256" key="1">
    <source>
        <dbReference type="SAM" id="Phobius"/>
    </source>
</evidence>
<keyword evidence="1" id="KW-0812">Transmembrane</keyword>
<dbReference type="Proteomes" id="UP000234198">
    <property type="component" value="Unassembled WGS sequence"/>
</dbReference>
<protein>
    <submittedName>
        <fullName evidence="2">Uncharacterized protein</fullName>
    </submittedName>
</protein>
<proteinExistence type="predicted"/>
<keyword evidence="1" id="KW-0472">Membrane</keyword>
<comment type="caution">
    <text evidence="2">The sequence shown here is derived from an EMBL/GenBank/DDBJ whole genome shotgun (WGS) entry which is preliminary data.</text>
</comment>
<organism evidence="2 3">
    <name type="scientific">Schaalia odontolytica</name>
    <dbReference type="NCBI Taxonomy" id="1660"/>
    <lineage>
        <taxon>Bacteria</taxon>
        <taxon>Bacillati</taxon>
        <taxon>Actinomycetota</taxon>
        <taxon>Actinomycetes</taxon>
        <taxon>Actinomycetales</taxon>
        <taxon>Actinomycetaceae</taxon>
        <taxon>Schaalia</taxon>
    </lineage>
</organism>
<reference evidence="2 3" key="1">
    <citation type="submission" date="2017-12" db="EMBL/GenBank/DDBJ databases">
        <title>Phylogenetic diversity of female urinary microbiome.</title>
        <authorList>
            <person name="Thomas-White K."/>
            <person name="Wolfe A.J."/>
        </authorList>
    </citation>
    <scope>NUCLEOTIDE SEQUENCE [LARGE SCALE GENOMIC DNA]</scope>
    <source>
        <strain evidence="2 3">UMB0018</strain>
    </source>
</reference>
<accession>A0A2I1HYD4</accession>
<keyword evidence="1" id="KW-1133">Transmembrane helix</keyword>
<evidence type="ECO:0000313" key="3">
    <source>
        <dbReference type="Proteomes" id="UP000234198"/>
    </source>
</evidence>
<feature type="transmembrane region" description="Helical" evidence="1">
    <location>
        <begin position="12"/>
        <end position="34"/>
    </location>
</feature>
<name>A0A2I1HYD4_9ACTO</name>
<dbReference type="AlphaFoldDB" id="A0A2I1HYD4"/>
<dbReference type="EMBL" id="PKKM01000013">
    <property type="protein sequence ID" value="PKY63868.1"/>
    <property type="molecule type" value="Genomic_DNA"/>
</dbReference>
<evidence type="ECO:0000313" key="2">
    <source>
        <dbReference type="EMBL" id="PKY63868.1"/>
    </source>
</evidence>